<comment type="subcellular location">
    <subcellularLocation>
        <location evidence="6">Cytoplasm</location>
    </subcellularLocation>
</comment>
<dbReference type="PANTHER" id="PTHR13393:SF0">
    <property type="entry name" value="RNA N6-ADENOSINE-METHYLTRANSFERASE METTL16"/>
    <property type="match status" value="1"/>
</dbReference>
<gene>
    <name evidence="6" type="primary">rlmF</name>
    <name evidence="7" type="ORF">ATK78_3834</name>
</gene>
<comment type="function">
    <text evidence="6">Specifically methylates the adenine in position 1618 of 23S rRNA.</text>
</comment>
<dbReference type="GO" id="GO:0052907">
    <property type="term" value="F:23S rRNA (adenine(1618)-N(6))-methyltransferase activity"/>
    <property type="evidence" value="ECO:0007669"/>
    <property type="project" value="UniProtKB-EC"/>
</dbReference>
<keyword evidence="5 6" id="KW-0949">S-adenosyl-L-methionine</keyword>
<evidence type="ECO:0000313" key="8">
    <source>
        <dbReference type="Proteomes" id="UP000295620"/>
    </source>
</evidence>
<reference evidence="7 8" key="1">
    <citation type="submission" date="2019-03" db="EMBL/GenBank/DDBJ databases">
        <title>Genomic Encyclopedia of Archaeal and Bacterial Type Strains, Phase II (KMG-II): from individual species to whole genera.</title>
        <authorList>
            <person name="Goeker M."/>
        </authorList>
    </citation>
    <scope>NUCLEOTIDE SEQUENCE [LARGE SCALE GENOMIC DNA]</scope>
    <source>
        <strain evidence="7 8">DSM 19035</strain>
    </source>
</reference>
<dbReference type="GO" id="GO:0005737">
    <property type="term" value="C:cytoplasm"/>
    <property type="evidence" value="ECO:0007669"/>
    <property type="project" value="UniProtKB-SubCell"/>
</dbReference>
<proteinExistence type="inferred from homology"/>
<dbReference type="NCBIfam" id="NF008725">
    <property type="entry name" value="PRK11727.1"/>
    <property type="match status" value="1"/>
</dbReference>
<dbReference type="PANTHER" id="PTHR13393">
    <property type="entry name" value="SAM-DEPENDENT METHYLTRANSFERASE"/>
    <property type="match status" value="1"/>
</dbReference>
<evidence type="ECO:0000256" key="2">
    <source>
        <dbReference type="ARBA" id="ARBA00022552"/>
    </source>
</evidence>
<comment type="catalytic activity">
    <reaction evidence="6">
        <text>adenosine(1618) in 23S rRNA + S-adenosyl-L-methionine = N(6)-methyladenosine(1618) in 23S rRNA + S-adenosyl-L-homocysteine + H(+)</text>
        <dbReference type="Rhea" id="RHEA:16497"/>
        <dbReference type="Rhea" id="RHEA-COMP:10229"/>
        <dbReference type="Rhea" id="RHEA-COMP:10231"/>
        <dbReference type="ChEBI" id="CHEBI:15378"/>
        <dbReference type="ChEBI" id="CHEBI:57856"/>
        <dbReference type="ChEBI" id="CHEBI:59789"/>
        <dbReference type="ChEBI" id="CHEBI:74411"/>
        <dbReference type="ChEBI" id="CHEBI:74449"/>
        <dbReference type="EC" id="2.1.1.181"/>
    </reaction>
</comment>
<keyword evidence="1 6" id="KW-0963">Cytoplasm</keyword>
<evidence type="ECO:0000256" key="4">
    <source>
        <dbReference type="ARBA" id="ARBA00022679"/>
    </source>
</evidence>
<keyword evidence="8" id="KW-1185">Reference proteome</keyword>
<evidence type="ECO:0000313" key="7">
    <source>
        <dbReference type="EMBL" id="TDQ07706.1"/>
    </source>
</evidence>
<comment type="similarity">
    <text evidence="6">Belongs to the methyltransferase superfamily. METTL16/RlmF family.</text>
</comment>
<dbReference type="InterPro" id="IPR010286">
    <property type="entry name" value="METTL16/RlmF"/>
</dbReference>
<accession>A0A4R6SUG3</accession>
<dbReference type="GO" id="GO:0070475">
    <property type="term" value="P:rRNA base methylation"/>
    <property type="evidence" value="ECO:0007669"/>
    <property type="project" value="TreeGrafter"/>
</dbReference>
<dbReference type="RefSeq" id="WP_133577640.1">
    <property type="nucleotide sequence ID" value="NZ_SNYC01000006.1"/>
</dbReference>
<protein>
    <recommendedName>
        <fullName evidence="6">Ribosomal RNA large subunit methyltransferase F</fullName>
        <ecNumber evidence="6">2.1.1.181</ecNumber>
    </recommendedName>
    <alternativeName>
        <fullName evidence="6">23S rRNA mA1618 methyltransferase</fullName>
    </alternativeName>
    <alternativeName>
        <fullName evidence="6">rRNA adenine N-6-methyltransferase</fullName>
    </alternativeName>
</protein>
<dbReference type="InterPro" id="IPR029063">
    <property type="entry name" value="SAM-dependent_MTases_sf"/>
</dbReference>
<dbReference type="HAMAP" id="MF_01848">
    <property type="entry name" value="23SrRNA_methyltr_F"/>
    <property type="match status" value="1"/>
</dbReference>
<keyword evidence="4 6" id="KW-0808">Transferase</keyword>
<dbReference type="InterPro" id="IPR016909">
    <property type="entry name" value="rRNA_lsu_MeTfrase_F"/>
</dbReference>
<keyword evidence="2 6" id="KW-0698">rRNA processing</keyword>
<evidence type="ECO:0000256" key="3">
    <source>
        <dbReference type="ARBA" id="ARBA00022603"/>
    </source>
</evidence>
<dbReference type="PIRSF" id="PIRSF029038">
    <property type="entry name" value="Mtase_YbiN_prd"/>
    <property type="match status" value="1"/>
</dbReference>
<comment type="caution">
    <text evidence="7">The sequence shown here is derived from an EMBL/GenBank/DDBJ whole genome shotgun (WGS) entry which is preliminary data.</text>
</comment>
<dbReference type="OrthoDB" id="1115728at2"/>
<evidence type="ECO:0000256" key="1">
    <source>
        <dbReference type="ARBA" id="ARBA00022490"/>
    </source>
</evidence>
<sequence length="315" mass="35348">MPAEKTSLHPRNKHRFRYDFPELIKSQPELQAYVSVNAYGDQSIDFSNPEAVKTLNKALLSHFYEISYWDIPANYLCPPIPGRADYVHYLADLLADANSGVIPKGDHIKGLDIGAGANCVYPIIGHQEYGWAFVGSDVDAKAVKAAKAIVDANKNLSGSITCRLQANKQNIFNGIVNHEEVFDFTMCNPPFHASAEEAQYGTKRKLHNLGKNKGKEPVLNFGGQSTELWYEGGEVSFIRKMAEESKAIGRQCLWFTSLVSKSSNLEFVYRALQRAEALEVKTIDMAQGQKISRFVAWTFLSPAQQQEWAKKRWNP</sequence>
<dbReference type="AlphaFoldDB" id="A0A4R6SUG3"/>
<dbReference type="SUPFAM" id="SSF53335">
    <property type="entry name" value="S-adenosyl-L-methionine-dependent methyltransferases"/>
    <property type="match status" value="1"/>
</dbReference>
<organism evidence="7 8">
    <name type="scientific">Pedobacter metabolipauper</name>
    <dbReference type="NCBI Taxonomy" id="425513"/>
    <lineage>
        <taxon>Bacteria</taxon>
        <taxon>Pseudomonadati</taxon>
        <taxon>Bacteroidota</taxon>
        <taxon>Sphingobacteriia</taxon>
        <taxon>Sphingobacteriales</taxon>
        <taxon>Sphingobacteriaceae</taxon>
        <taxon>Pedobacter</taxon>
    </lineage>
</organism>
<name>A0A4R6SUG3_9SPHI</name>
<dbReference type="Proteomes" id="UP000295620">
    <property type="component" value="Unassembled WGS sequence"/>
</dbReference>
<dbReference type="EC" id="2.1.1.181" evidence="6"/>
<dbReference type="Pfam" id="PF05971">
    <property type="entry name" value="Methyltransf_10"/>
    <property type="match status" value="1"/>
</dbReference>
<evidence type="ECO:0000256" key="6">
    <source>
        <dbReference type="HAMAP-Rule" id="MF_01848"/>
    </source>
</evidence>
<dbReference type="FunFam" id="3.40.50.150:FF:000045">
    <property type="entry name" value="Ribosomal RNA large subunit methyltransferase F"/>
    <property type="match status" value="1"/>
</dbReference>
<dbReference type="Gene3D" id="3.40.50.150">
    <property type="entry name" value="Vaccinia Virus protein VP39"/>
    <property type="match status" value="1"/>
</dbReference>
<keyword evidence="3 6" id="KW-0489">Methyltransferase</keyword>
<dbReference type="EMBL" id="SNYC01000006">
    <property type="protein sequence ID" value="TDQ07706.1"/>
    <property type="molecule type" value="Genomic_DNA"/>
</dbReference>
<evidence type="ECO:0000256" key="5">
    <source>
        <dbReference type="ARBA" id="ARBA00022691"/>
    </source>
</evidence>